<protein>
    <submittedName>
        <fullName evidence="1">Uncharacterized protein</fullName>
    </submittedName>
</protein>
<proteinExistence type="predicted"/>
<accession>U2Q330</accession>
<gene>
    <name evidence="1" type="ORF">HMPREF0682_1758</name>
</gene>
<name>U2Q330_9ACTN</name>
<comment type="caution">
    <text evidence="1">The sequence shown here is derived from an EMBL/GenBank/DDBJ whole genome shotgun (WGS) entry which is preliminary data.</text>
</comment>
<evidence type="ECO:0000313" key="1">
    <source>
        <dbReference type="EMBL" id="ERK50781.1"/>
    </source>
</evidence>
<keyword evidence="2" id="KW-1185">Reference proteome</keyword>
<organism evidence="1 2">
    <name type="scientific">Propionibacterium acidifaciens F0233</name>
    <dbReference type="NCBI Taxonomy" id="553198"/>
    <lineage>
        <taxon>Bacteria</taxon>
        <taxon>Bacillati</taxon>
        <taxon>Actinomycetota</taxon>
        <taxon>Actinomycetes</taxon>
        <taxon>Propionibacteriales</taxon>
        <taxon>Propionibacteriaceae</taxon>
        <taxon>Propionibacterium</taxon>
    </lineage>
</organism>
<reference evidence="1" key="1">
    <citation type="submission" date="2013-08" db="EMBL/GenBank/DDBJ databases">
        <authorList>
            <person name="Durkin A.S."/>
            <person name="Haft D.R."/>
            <person name="McCorrison J."/>
            <person name="Torralba M."/>
            <person name="Gillis M."/>
            <person name="Haft D.H."/>
            <person name="Methe B."/>
            <person name="Sutton G."/>
            <person name="Nelson K.E."/>
        </authorList>
    </citation>
    <scope>NUCLEOTIDE SEQUENCE [LARGE SCALE GENOMIC DNA]</scope>
    <source>
        <strain evidence="1">F0233</strain>
    </source>
</reference>
<evidence type="ECO:0000313" key="2">
    <source>
        <dbReference type="Proteomes" id="UP000017052"/>
    </source>
</evidence>
<dbReference type="AlphaFoldDB" id="U2Q330"/>
<sequence>MGSLCRSGYDWGVRVGVAPGETAVLVGWRKRSDNHVLVQMKAEAILYASEGVGIGIIAKIVERAGRAERTVQEWPADRRGTRMYWVLAGHAGNQDAAERPEGRTQGCSRPTALPVWCPRRVLGRPGGT</sequence>
<dbReference type="EMBL" id="ACVN02000295">
    <property type="protein sequence ID" value="ERK50781.1"/>
    <property type="molecule type" value="Genomic_DNA"/>
</dbReference>
<dbReference type="Proteomes" id="UP000017052">
    <property type="component" value="Unassembled WGS sequence"/>
</dbReference>